<dbReference type="InterPro" id="IPR046335">
    <property type="entry name" value="LacI/GalR-like_sensor"/>
</dbReference>
<organism evidence="6 7">
    <name type="scientific">Leucobacter exalbidus</name>
    <dbReference type="NCBI Taxonomy" id="662960"/>
    <lineage>
        <taxon>Bacteria</taxon>
        <taxon>Bacillati</taxon>
        <taxon>Actinomycetota</taxon>
        <taxon>Actinomycetes</taxon>
        <taxon>Micrococcales</taxon>
        <taxon>Microbacteriaceae</taxon>
        <taxon>Leucobacter</taxon>
    </lineage>
</organism>
<dbReference type="Gene3D" id="1.10.260.40">
    <property type="entry name" value="lambda repressor-like DNA-binding domains"/>
    <property type="match status" value="1"/>
</dbReference>
<feature type="region of interest" description="Disordered" evidence="4">
    <location>
        <begin position="1"/>
        <end position="22"/>
    </location>
</feature>
<dbReference type="Pfam" id="PF00356">
    <property type="entry name" value="LacI"/>
    <property type="match status" value="1"/>
</dbReference>
<evidence type="ECO:0000256" key="3">
    <source>
        <dbReference type="ARBA" id="ARBA00023163"/>
    </source>
</evidence>
<evidence type="ECO:0000256" key="4">
    <source>
        <dbReference type="SAM" id="MobiDB-lite"/>
    </source>
</evidence>
<dbReference type="InterPro" id="IPR010982">
    <property type="entry name" value="Lambda_DNA-bd_dom_sf"/>
</dbReference>
<keyword evidence="2 6" id="KW-0238">DNA-binding</keyword>
<proteinExistence type="predicted"/>
<dbReference type="InterPro" id="IPR028082">
    <property type="entry name" value="Peripla_BP_I"/>
</dbReference>
<evidence type="ECO:0000313" key="7">
    <source>
        <dbReference type="Proteomes" id="UP000675163"/>
    </source>
</evidence>
<evidence type="ECO:0000259" key="5">
    <source>
        <dbReference type="PROSITE" id="PS50932"/>
    </source>
</evidence>
<reference evidence="6" key="1">
    <citation type="submission" date="2021-02" db="EMBL/GenBank/DDBJ databases">
        <title>Sequencing the genomes of 1000 actinobacteria strains.</title>
        <authorList>
            <person name="Klenk H.-P."/>
        </authorList>
    </citation>
    <scope>NUCLEOTIDE SEQUENCE</scope>
    <source>
        <strain evidence="6">DSM 22850</strain>
    </source>
</reference>
<dbReference type="PROSITE" id="PS50932">
    <property type="entry name" value="HTH_LACI_2"/>
    <property type="match status" value="1"/>
</dbReference>
<evidence type="ECO:0000313" key="6">
    <source>
        <dbReference type="EMBL" id="MBP1326472.1"/>
    </source>
</evidence>
<dbReference type="SUPFAM" id="SSF53822">
    <property type="entry name" value="Periplasmic binding protein-like I"/>
    <property type="match status" value="1"/>
</dbReference>
<protein>
    <submittedName>
        <fullName evidence="6">DNA-binding LacI/PurR family transcriptional regulator</fullName>
    </submittedName>
</protein>
<dbReference type="PANTHER" id="PTHR30146:SF109">
    <property type="entry name" value="HTH-TYPE TRANSCRIPTIONAL REGULATOR GALS"/>
    <property type="match status" value="1"/>
</dbReference>
<feature type="compositionally biased region" description="Basic and acidic residues" evidence="4">
    <location>
        <begin position="1"/>
        <end position="14"/>
    </location>
</feature>
<dbReference type="CDD" id="cd01392">
    <property type="entry name" value="HTH_LacI"/>
    <property type="match status" value="1"/>
</dbReference>
<dbReference type="SMART" id="SM00354">
    <property type="entry name" value="HTH_LACI"/>
    <property type="match status" value="1"/>
</dbReference>
<gene>
    <name evidence="6" type="ORF">JOF28_001704</name>
</gene>
<dbReference type="SUPFAM" id="SSF47413">
    <property type="entry name" value="lambda repressor-like DNA-binding domains"/>
    <property type="match status" value="1"/>
</dbReference>
<dbReference type="Proteomes" id="UP000675163">
    <property type="component" value="Unassembled WGS sequence"/>
</dbReference>
<dbReference type="PANTHER" id="PTHR30146">
    <property type="entry name" value="LACI-RELATED TRANSCRIPTIONAL REPRESSOR"/>
    <property type="match status" value="1"/>
</dbReference>
<dbReference type="RefSeq" id="WP_209705363.1">
    <property type="nucleotide sequence ID" value="NZ_JAFIDA010000001.1"/>
</dbReference>
<dbReference type="Pfam" id="PF13377">
    <property type="entry name" value="Peripla_BP_3"/>
    <property type="match status" value="1"/>
</dbReference>
<dbReference type="Gene3D" id="3.40.50.2300">
    <property type="match status" value="2"/>
</dbReference>
<accession>A0A940PTB5</accession>
<keyword evidence="1" id="KW-0805">Transcription regulation</keyword>
<dbReference type="EMBL" id="JAFIDA010000001">
    <property type="protein sequence ID" value="MBP1326472.1"/>
    <property type="molecule type" value="Genomic_DNA"/>
</dbReference>
<name>A0A940PTB5_9MICO</name>
<dbReference type="GO" id="GO:0000976">
    <property type="term" value="F:transcription cis-regulatory region binding"/>
    <property type="evidence" value="ECO:0007669"/>
    <property type="project" value="TreeGrafter"/>
</dbReference>
<keyword evidence="7" id="KW-1185">Reference proteome</keyword>
<dbReference type="AlphaFoldDB" id="A0A940PTB5"/>
<dbReference type="GO" id="GO:0003700">
    <property type="term" value="F:DNA-binding transcription factor activity"/>
    <property type="evidence" value="ECO:0007669"/>
    <property type="project" value="TreeGrafter"/>
</dbReference>
<evidence type="ECO:0000256" key="1">
    <source>
        <dbReference type="ARBA" id="ARBA00023015"/>
    </source>
</evidence>
<comment type="caution">
    <text evidence="6">The sequence shown here is derived from an EMBL/GenBank/DDBJ whole genome shotgun (WGS) entry which is preliminary data.</text>
</comment>
<feature type="domain" description="HTH lacI-type" evidence="5">
    <location>
        <begin position="22"/>
        <end position="76"/>
    </location>
</feature>
<dbReference type="CDD" id="cd06267">
    <property type="entry name" value="PBP1_LacI_sugar_binding-like"/>
    <property type="match status" value="1"/>
</dbReference>
<keyword evidence="3" id="KW-0804">Transcription</keyword>
<evidence type="ECO:0000256" key="2">
    <source>
        <dbReference type="ARBA" id="ARBA00023125"/>
    </source>
</evidence>
<sequence>MTTRDDATALERDSSTALPARPTMQDVADRVGMSRQLVSIVLRGAPGASEASKDRILAAARELGYHPDDSARMLRRRHSGQIGVLFTMRQPFEVDLVEALYRRAGDYGFSLALSTMGSTRSQETALAELMRQRIEALIVLDAGDSDNEQVPLPTGVPALLLGGPNSAAPHDRVTLENGAGLELAVSHLTNLGHERIAYLGPQSGPNAADRLHGYLAAMATRAFPARVIESDFTEAGGHRAATEILQELDSPQGPTALVCVNDHCAIGALQTLVRAGVRVPEDVSVIGFDDSSAAALPFVRLTSVRPDPDHMAQLALEAVRARLDQPASELSVSRVTPTLWVRDSTAAPR</sequence>
<dbReference type="InterPro" id="IPR000843">
    <property type="entry name" value="HTH_LacI"/>
</dbReference>